<dbReference type="AlphaFoldDB" id="A0A4Y7RC34"/>
<dbReference type="SUPFAM" id="SSF100950">
    <property type="entry name" value="NagB/RpiA/CoA transferase-like"/>
    <property type="match status" value="1"/>
</dbReference>
<dbReference type="GO" id="GO:0008775">
    <property type="term" value="F:acetate CoA-transferase activity"/>
    <property type="evidence" value="ECO:0007669"/>
    <property type="project" value="UniProtKB-EC"/>
</dbReference>
<organism evidence="1 2">
    <name type="scientific">Pelotomaculum schinkii</name>
    <dbReference type="NCBI Taxonomy" id="78350"/>
    <lineage>
        <taxon>Bacteria</taxon>
        <taxon>Bacillati</taxon>
        <taxon>Bacillota</taxon>
        <taxon>Clostridia</taxon>
        <taxon>Eubacteriales</taxon>
        <taxon>Desulfotomaculaceae</taxon>
        <taxon>Pelotomaculum</taxon>
    </lineage>
</organism>
<comment type="caution">
    <text evidence="1">The sequence shown here is derived from an EMBL/GenBank/DDBJ whole genome shotgun (WGS) entry which is preliminary data.</text>
</comment>
<gene>
    <name evidence="1" type="primary">ydiF_2</name>
    <name evidence="1" type="ORF">Psch_02929</name>
</gene>
<keyword evidence="2" id="KW-1185">Reference proteome</keyword>
<keyword evidence="1" id="KW-0808">Transferase</keyword>
<proteinExistence type="predicted"/>
<name>A0A4Y7RC34_9FIRM</name>
<sequence length="69" mass="7855">MYITERAVFKLEKEGMTLIEIAPGSDLEKDVLAHMDIKPVLSPDLKLMPEGIFQPEWGQLKEIINQKTS</sequence>
<dbReference type="InterPro" id="IPR037171">
    <property type="entry name" value="NagB/RpiA_transferase-like"/>
</dbReference>
<protein>
    <submittedName>
        <fullName evidence="1">Acetate CoA-transferase YdiF</fullName>
        <ecNumber evidence="1">2.8.3.8</ecNumber>
    </submittedName>
</protein>
<dbReference type="EMBL" id="QFGA01000002">
    <property type="protein sequence ID" value="TEB05887.1"/>
    <property type="molecule type" value="Genomic_DNA"/>
</dbReference>
<dbReference type="PANTHER" id="PTHR43293">
    <property type="entry name" value="ACETATE COA-TRANSFERASE YDIF"/>
    <property type="match status" value="1"/>
</dbReference>
<evidence type="ECO:0000313" key="1">
    <source>
        <dbReference type="EMBL" id="TEB05887.1"/>
    </source>
</evidence>
<dbReference type="Proteomes" id="UP000298324">
    <property type="component" value="Unassembled WGS sequence"/>
</dbReference>
<dbReference type="Gene3D" id="3.40.1080.10">
    <property type="entry name" value="Glutaconate Coenzyme A-transferase"/>
    <property type="match status" value="1"/>
</dbReference>
<accession>A0A4Y7RC34</accession>
<reference evidence="1 2" key="1">
    <citation type="journal article" date="2018" name="Environ. Microbiol.">
        <title>Novel energy conservation strategies and behaviour of Pelotomaculum schinkii driving syntrophic propionate catabolism.</title>
        <authorList>
            <person name="Hidalgo-Ahumada C.A.P."/>
            <person name="Nobu M.K."/>
            <person name="Narihiro T."/>
            <person name="Tamaki H."/>
            <person name="Liu W.T."/>
            <person name="Kamagata Y."/>
            <person name="Stams A.J.M."/>
            <person name="Imachi H."/>
            <person name="Sousa D.Z."/>
        </authorList>
    </citation>
    <scope>NUCLEOTIDE SEQUENCE [LARGE SCALE GENOMIC DNA]</scope>
    <source>
        <strain evidence="1 2">HH</strain>
    </source>
</reference>
<dbReference type="EC" id="2.8.3.8" evidence="1"/>
<dbReference type="PANTHER" id="PTHR43293:SF1">
    <property type="entry name" value="ACETATE COA-TRANSFERASE YDIF"/>
    <property type="match status" value="1"/>
</dbReference>
<evidence type="ECO:0000313" key="2">
    <source>
        <dbReference type="Proteomes" id="UP000298324"/>
    </source>
</evidence>